<evidence type="ECO:0000256" key="3">
    <source>
        <dbReference type="ARBA" id="ARBA00022833"/>
    </source>
</evidence>
<feature type="domain" description="GRF-type" evidence="5">
    <location>
        <begin position="4"/>
        <end position="43"/>
    </location>
</feature>
<reference evidence="6" key="1">
    <citation type="journal article" date="2017" name="Nature">
        <title>The sunflower genome provides insights into oil metabolism, flowering and Asterid evolution.</title>
        <authorList>
            <person name="Badouin H."/>
            <person name="Gouzy J."/>
            <person name="Grassa C.J."/>
            <person name="Murat F."/>
            <person name="Staton S.E."/>
            <person name="Cottret L."/>
            <person name="Lelandais-Briere C."/>
            <person name="Owens G.L."/>
            <person name="Carrere S."/>
            <person name="Mayjonade B."/>
            <person name="Legrand L."/>
            <person name="Gill N."/>
            <person name="Kane N.C."/>
            <person name="Bowers J.E."/>
            <person name="Hubner S."/>
            <person name="Bellec A."/>
            <person name="Berard A."/>
            <person name="Berges H."/>
            <person name="Blanchet N."/>
            <person name="Boniface M.C."/>
            <person name="Brunel D."/>
            <person name="Catrice O."/>
            <person name="Chaidir N."/>
            <person name="Claudel C."/>
            <person name="Donnadieu C."/>
            <person name="Faraut T."/>
            <person name="Fievet G."/>
            <person name="Helmstetter N."/>
            <person name="King M."/>
            <person name="Knapp S.J."/>
            <person name="Lai Z."/>
            <person name="Le Paslier M.C."/>
            <person name="Lippi Y."/>
            <person name="Lorenzon L."/>
            <person name="Mandel J.R."/>
            <person name="Marage G."/>
            <person name="Marchand G."/>
            <person name="Marquand E."/>
            <person name="Bret-Mestries E."/>
            <person name="Morien E."/>
            <person name="Nambeesan S."/>
            <person name="Nguyen T."/>
            <person name="Pegot-Espagnet P."/>
            <person name="Pouilly N."/>
            <person name="Raftis F."/>
            <person name="Sallet E."/>
            <person name="Schiex T."/>
            <person name="Thomas J."/>
            <person name="Vandecasteele C."/>
            <person name="Vares D."/>
            <person name="Vear F."/>
            <person name="Vautrin S."/>
            <person name="Crespi M."/>
            <person name="Mangin B."/>
            <person name="Burke J.M."/>
            <person name="Salse J."/>
            <person name="Munos S."/>
            <person name="Vincourt P."/>
            <person name="Rieseberg L.H."/>
            <person name="Langlade N.B."/>
        </authorList>
    </citation>
    <scope>NUCLEOTIDE SEQUENCE</scope>
    <source>
        <tissue evidence="6">Leaves</tissue>
    </source>
</reference>
<dbReference type="EMBL" id="MNCJ02000332">
    <property type="protein sequence ID" value="KAF5755512.1"/>
    <property type="molecule type" value="Genomic_DNA"/>
</dbReference>
<evidence type="ECO:0000256" key="2">
    <source>
        <dbReference type="ARBA" id="ARBA00022771"/>
    </source>
</evidence>
<evidence type="ECO:0000259" key="5">
    <source>
        <dbReference type="PROSITE" id="PS51999"/>
    </source>
</evidence>
<comment type="caution">
    <text evidence="6">The sequence shown here is derived from an EMBL/GenBank/DDBJ whole genome shotgun (WGS) entry which is preliminary data.</text>
</comment>
<sequence length="107" mass="12122">MVVCTCGASTQLRTSLTTQNPGRRFHRCNKPSSCGFVAWAEPPKIQNPAVMIPALLDTIKRHEENARQIFTWNMELEEEAKKLAQDLPCSWCTMLSLLRIYLCLGVL</sequence>
<dbReference type="Gramene" id="mRNA:HanXRQr2_Chr17g0803631">
    <property type="protein sequence ID" value="CDS:HanXRQr2_Chr17g0803631.1"/>
    <property type="gene ID" value="HanXRQr2_Chr17g0803631"/>
</dbReference>
<dbReference type="Proteomes" id="UP000215914">
    <property type="component" value="Unassembled WGS sequence"/>
</dbReference>
<dbReference type="GO" id="GO:0008270">
    <property type="term" value="F:zinc ion binding"/>
    <property type="evidence" value="ECO:0007669"/>
    <property type="project" value="UniProtKB-KW"/>
</dbReference>
<dbReference type="PROSITE" id="PS51999">
    <property type="entry name" value="ZF_GRF"/>
    <property type="match status" value="1"/>
</dbReference>
<gene>
    <name evidence="6" type="ORF">HanXRQr2_Chr17g0803631</name>
</gene>
<dbReference type="Pfam" id="PF06839">
    <property type="entry name" value="Zn_ribbon_GRF"/>
    <property type="match status" value="1"/>
</dbReference>
<evidence type="ECO:0000313" key="7">
    <source>
        <dbReference type="Proteomes" id="UP000215914"/>
    </source>
</evidence>
<proteinExistence type="predicted"/>
<keyword evidence="1" id="KW-0479">Metal-binding</keyword>
<reference evidence="6" key="2">
    <citation type="submission" date="2020-06" db="EMBL/GenBank/DDBJ databases">
        <title>Helianthus annuus Genome sequencing and assembly Release 2.</title>
        <authorList>
            <person name="Gouzy J."/>
            <person name="Langlade N."/>
            <person name="Munos S."/>
        </authorList>
    </citation>
    <scope>NUCLEOTIDE SEQUENCE</scope>
    <source>
        <tissue evidence="6">Leaves</tissue>
    </source>
</reference>
<name>A0A9K3DH68_HELAN</name>
<keyword evidence="7" id="KW-1185">Reference proteome</keyword>
<dbReference type="InterPro" id="IPR010666">
    <property type="entry name" value="Znf_GRF"/>
</dbReference>
<organism evidence="6 7">
    <name type="scientific">Helianthus annuus</name>
    <name type="common">Common sunflower</name>
    <dbReference type="NCBI Taxonomy" id="4232"/>
    <lineage>
        <taxon>Eukaryota</taxon>
        <taxon>Viridiplantae</taxon>
        <taxon>Streptophyta</taxon>
        <taxon>Embryophyta</taxon>
        <taxon>Tracheophyta</taxon>
        <taxon>Spermatophyta</taxon>
        <taxon>Magnoliopsida</taxon>
        <taxon>eudicotyledons</taxon>
        <taxon>Gunneridae</taxon>
        <taxon>Pentapetalae</taxon>
        <taxon>asterids</taxon>
        <taxon>campanulids</taxon>
        <taxon>Asterales</taxon>
        <taxon>Asteraceae</taxon>
        <taxon>Asteroideae</taxon>
        <taxon>Heliantheae alliance</taxon>
        <taxon>Heliantheae</taxon>
        <taxon>Helianthus</taxon>
    </lineage>
</organism>
<evidence type="ECO:0000256" key="4">
    <source>
        <dbReference type="PROSITE-ProRule" id="PRU01343"/>
    </source>
</evidence>
<dbReference type="PANTHER" id="PTHR33248">
    <property type="entry name" value="ZINC ION-BINDING PROTEIN"/>
    <property type="match status" value="1"/>
</dbReference>
<keyword evidence="2 4" id="KW-0863">Zinc-finger</keyword>
<dbReference type="AlphaFoldDB" id="A0A9K3DH68"/>
<accession>A0A9K3DH68</accession>
<keyword evidence="3" id="KW-0862">Zinc</keyword>
<evidence type="ECO:0000313" key="6">
    <source>
        <dbReference type="EMBL" id="KAF5755512.1"/>
    </source>
</evidence>
<protein>
    <submittedName>
        <fullName evidence="6">Transcription factor GRF family</fullName>
    </submittedName>
</protein>
<evidence type="ECO:0000256" key="1">
    <source>
        <dbReference type="ARBA" id="ARBA00022723"/>
    </source>
</evidence>